<feature type="domain" description="ABC transmembrane type-1" evidence="8">
    <location>
        <begin position="82"/>
        <end position="262"/>
    </location>
</feature>
<name>A0A543A975_9ACTN</name>
<dbReference type="Pfam" id="PF00528">
    <property type="entry name" value="BPD_transp_1"/>
    <property type="match status" value="1"/>
</dbReference>
<keyword evidence="6 7" id="KW-0472">Membrane</keyword>
<dbReference type="InterPro" id="IPR035906">
    <property type="entry name" value="MetI-like_sf"/>
</dbReference>
<dbReference type="AlphaFoldDB" id="A0A543A975"/>
<evidence type="ECO:0000313" key="10">
    <source>
        <dbReference type="Proteomes" id="UP000320209"/>
    </source>
</evidence>
<dbReference type="CDD" id="cd06261">
    <property type="entry name" value="TM_PBP2"/>
    <property type="match status" value="1"/>
</dbReference>
<proteinExistence type="inferred from homology"/>
<dbReference type="Proteomes" id="UP000320209">
    <property type="component" value="Unassembled WGS sequence"/>
</dbReference>
<keyword evidence="5 7" id="KW-1133">Transmembrane helix</keyword>
<dbReference type="SUPFAM" id="SSF161098">
    <property type="entry name" value="MetI-like"/>
    <property type="match status" value="1"/>
</dbReference>
<dbReference type="PANTHER" id="PTHR30151">
    <property type="entry name" value="ALKANE SULFONATE ABC TRANSPORTER-RELATED, MEMBRANE SUBUNIT"/>
    <property type="match status" value="1"/>
</dbReference>
<evidence type="ECO:0000256" key="6">
    <source>
        <dbReference type="ARBA" id="ARBA00023136"/>
    </source>
</evidence>
<keyword evidence="3" id="KW-1003">Cell membrane</keyword>
<comment type="caution">
    <text evidence="9">The sequence shown here is derived from an EMBL/GenBank/DDBJ whole genome shotgun (WGS) entry which is preliminary data.</text>
</comment>
<evidence type="ECO:0000256" key="3">
    <source>
        <dbReference type="ARBA" id="ARBA00022475"/>
    </source>
</evidence>
<sequence>MTTMTPPAPTRPPTHVPLLRRFGTALLARPAVRTLGPFVPFLLLWWAIAASGSINTAFFAGPGEVWHSFTDLVRKGMMPSYLGDSLERLAYGIGFGLLIGLPLGFVVALSTWARRLTWPLLLFFQAIADIAWLPILIVWFGFSLTSVTFVIVYTVVFPLMLGIVAGVDQVPRELVNAARSLGAGRIRVFVEVIVPGSLPAVASGIRTGLGYGWRALIAAEIIVGTSGIGFMMFDARRAGEVSQVFLGMIVLGVLWYALDALILAPFERATVERWGLVRQMEAAR</sequence>
<evidence type="ECO:0000256" key="1">
    <source>
        <dbReference type="ARBA" id="ARBA00004651"/>
    </source>
</evidence>
<organism evidence="9 10">
    <name type="scientific">Nocardioides albertanoniae</name>
    <dbReference type="NCBI Taxonomy" id="1175486"/>
    <lineage>
        <taxon>Bacteria</taxon>
        <taxon>Bacillati</taxon>
        <taxon>Actinomycetota</taxon>
        <taxon>Actinomycetes</taxon>
        <taxon>Propionibacteriales</taxon>
        <taxon>Nocardioidaceae</taxon>
        <taxon>Nocardioides</taxon>
    </lineage>
</organism>
<keyword evidence="2 7" id="KW-0813">Transport</keyword>
<feature type="transmembrane region" description="Helical" evidence="7">
    <location>
        <begin position="89"/>
        <end position="113"/>
    </location>
</feature>
<comment type="similarity">
    <text evidence="7">Belongs to the binding-protein-dependent transport system permease family.</text>
</comment>
<comment type="subcellular location">
    <subcellularLocation>
        <location evidence="1 7">Cell membrane</location>
        <topology evidence="1 7">Multi-pass membrane protein</topology>
    </subcellularLocation>
</comment>
<dbReference type="InterPro" id="IPR000515">
    <property type="entry name" value="MetI-like"/>
</dbReference>
<dbReference type="PANTHER" id="PTHR30151:SF16">
    <property type="entry name" value="ABC TRANSPORTER PERMEASE PROTEIN"/>
    <property type="match status" value="1"/>
</dbReference>
<keyword evidence="10" id="KW-1185">Reference proteome</keyword>
<feature type="transmembrane region" description="Helical" evidence="7">
    <location>
        <begin position="188"/>
        <end position="205"/>
    </location>
</feature>
<keyword evidence="4 7" id="KW-0812">Transmembrane</keyword>
<evidence type="ECO:0000256" key="7">
    <source>
        <dbReference type="RuleBase" id="RU363032"/>
    </source>
</evidence>
<feature type="transmembrane region" description="Helical" evidence="7">
    <location>
        <begin position="245"/>
        <end position="266"/>
    </location>
</feature>
<feature type="transmembrane region" description="Helical" evidence="7">
    <location>
        <begin position="211"/>
        <end position="233"/>
    </location>
</feature>
<feature type="transmembrane region" description="Helical" evidence="7">
    <location>
        <begin position="120"/>
        <end position="142"/>
    </location>
</feature>
<reference evidence="9 10" key="1">
    <citation type="submission" date="2019-06" db="EMBL/GenBank/DDBJ databases">
        <title>Sequencing the genomes of 1000 actinobacteria strains.</title>
        <authorList>
            <person name="Klenk H.-P."/>
        </authorList>
    </citation>
    <scope>NUCLEOTIDE SEQUENCE [LARGE SCALE GENOMIC DNA]</scope>
    <source>
        <strain evidence="9 10">DSM 25218</strain>
    </source>
</reference>
<protein>
    <submittedName>
        <fullName evidence="9">NitT/TauT family transport system permease protein/taurine transport system permease protein</fullName>
    </submittedName>
</protein>
<accession>A0A543A975</accession>
<feature type="transmembrane region" description="Helical" evidence="7">
    <location>
        <begin position="38"/>
        <end position="60"/>
    </location>
</feature>
<feature type="transmembrane region" description="Helical" evidence="7">
    <location>
        <begin position="148"/>
        <end position="167"/>
    </location>
</feature>
<dbReference type="Gene3D" id="1.10.3720.10">
    <property type="entry name" value="MetI-like"/>
    <property type="match status" value="1"/>
</dbReference>
<evidence type="ECO:0000313" key="9">
    <source>
        <dbReference type="EMBL" id="TQL69157.1"/>
    </source>
</evidence>
<dbReference type="GO" id="GO:0005886">
    <property type="term" value="C:plasma membrane"/>
    <property type="evidence" value="ECO:0007669"/>
    <property type="project" value="UniProtKB-SubCell"/>
</dbReference>
<gene>
    <name evidence="9" type="ORF">FB381_3059</name>
</gene>
<evidence type="ECO:0000256" key="5">
    <source>
        <dbReference type="ARBA" id="ARBA00022989"/>
    </source>
</evidence>
<evidence type="ECO:0000259" key="8">
    <source>
        <dbReference type="PROSITE" id="PS50928"/>
    </source>
</evidence>
<dbReference type="PROSITE" id="PS50928">
    <property type="entry name" value="ABC_TM1"/>
    <property type="match status" value="1"/>
</dbReference>
<evidence type="ECO:0000256" key="2">
    <source>
        <dbReference type="ARBA" id="ARBA00022448"/>
    </source>
</evidence>
<dbReference type="GO" id="GO:0055085">
    <property type="term" value="P:transmembrane transport"/>
    <property type="evidence" value="ECO:0007669"/>
    <property type="project" value="InterPro"/>
</dbReference>
<evidence type="ECO:0000256" key="4">
    <source>
        <dbReference type="ARBA" id="ARBA00022692"/>
    </source>
</evidence>
<dbReference type="RefSeq" id="WP_211352451.1">
    <property type="nucleotide sequence ID" value="NZ_VFOV01000001.1"/>
</dbReference>
<dbReference type="EMBL" id="VFOV01000001">
    <property type="protein sequence ID" value="TQL69157.1"/>
    <property type="molecule type" value="Genomic_DNA"/>
</dbReference>